<keyword evidence="1" id="KW-0597">Phosphoprotein</keyword>
<dbReference type="EMBL" id="WELI01000001">
    <property type="protein sequence ID" value="KAB7732404.1"/>
    <property type="molecule type" value="Genomic_DNA"/>
</dbReference>
<organism evidence="3 4">
    <name type="scientific">Rudanella paleaurantiibacter</name>
    <dbReference type="NCBI Taxonomy" id="2614655"/>
    <lineage>
        <taxon>Bacteria</taxon>
        <taxon>Pseudomonadati</taxon>
        <taxon>Bacteroidota</taxon>
        <taxon>Cytophagia</taxon>
        <taxon>Cytophagales</taxon>
        <taxon>Cytophagaceae</taxon>
        <taxon>Rudanella</taxon>
    </lineage>
</organism>
<reference evidence="3 4" key="1">
    <citation type="submission" date="2019-10" db="EMBL/GenBank/DDBJ databases">
        <title>Rudanella paleaurantiibacter sp. nov., isolated from sludge.</title>
        <authorList>
            <person name="Xu S.Q."/>
        </authorList>
    </citation>
    <scope>NUCLEOTIDE SEQUENCE [LARGE SCALE GENOMIC DNA]</scope>
    <source>
        <strain evidence="3 4">HX-22-17</strain>
    </source>
</reference>
<dbReference type="Pfam" id="PF00072">
    <property type="entry name" value="Response_reg"/>
    <property type="match status" value="1"/>
</dbReference>
<feature type="domain" description="Response regulatory" evidence="2">
    <location>
        <begin position="7"/>
        <end position="127"/>
    </location>
</feature>
<name>A0A7J5U3H4_9BACT</name>
<dbReference type="GO" id="GO:0000160">
    <property type="term" value="P:phosphorelay signal transduction system"/>
    <property type="evidence" value="ECO:0007669"/>
    <property type="project" value="InterPro"/>
</dbReference>
<dbReference type="SUPFAM" id="SSF52172">
    <property type="entry name" value="CheY-like"/>
    <property type="match status" value="1"/>
</dbReference>
<dbReference type="AlphaFoldDB" id="A0A7J5U3H4"/>
<comment type="caution">
    <text evidence="3">The sequence shown here is derived from an EMBL/GenBank/DDBJ whole genome shotgun (WGS) entry which is preliminary data.</text>
</comment>
<dbReference type="SMART" id="SM00448">
    <property type="entry name" value="REC"/>
    <property type="match status" value="1"/>
</dbReference>
<evidence type="ECO:0000313" key="4">
    <source>
        <dbReference type="Proteomes" id="UP000488299"/>
    </source>
</evidence>
<sequence>MTLLKNTVVVVDDDSDDQFLIRNVFQQTNSAIKVVTLSDGDEVLPYLNAQDGLPELMLLDLNMARLNGLQTLSQLRQEKRFDALPIIIYTTSSNAQERAKALASGASDFITKPGDYTDLIKLAQHLETTWLSE</sequence>
<dbReference type="InterPro" id="IPR052893">
    <property type="entry name" value="TCS_response_regulator"/>
</dbReference>
<dbReference type="InterPro" id="IPR011006">
    <property type="entry name" value="CheY-like_superfamily"/>
</dbReference>
<evidence type="ECO:0000313" key="3">
    <source>
        <dbReference type="EMBL" id="KAB7732404.1"/>
    </source>
</evidence>
<dbReference type="PANTHER" id="PTHR44520">
    <property type="entry name" value="RESPONSE REGULATOR RCP1-RELATED"/>
    <property type="match status" value="1"/>
</dbReference>
<gene>
    <name evidence="3" type="ORF">F5984_00085</name>
</gene>
<dbReference type="InterPro" id="IPR001789">
    <property type="entry name" value="Sig_transdc_resp-reg_receiver"/>
</dbReference>
<dbReference type="RefSeq" id="WP_152121675.1">
    <property type="nucleotide sequence ID" value="NZ_WELI01000001.1"/>
</dbReference>
<accession>A0A7J5U3H4</accession>
<feature type="modified residue" description="4-aspartylphosphate" evidence="1">
    <location>
        <position position="60"/>
    </location>
</feature>
<dbReference type="PROSITE" id="PS50110">
    <property type="entry name" value="RESPONSE_REGULATORY"/>
    <property type="match status" value="1"/>
</dbReference>
<dbReference type="Gene3D" id="3.40.50.2300">
    <property type="match status" value="1"/>
</dbReference>
<dbReference type="PANTHER" id="PTHR44520:SF2">
    <property type="entry name" value="RESPONSE REGULATOR RCP1"/>
    <property type="match status" value="1"/>
</dbReference>
<dbReference type="Proteomes" id="UP000488299">
    <property type="component" value="Unassembled WGS sequence"/>
</dbReference>
<protein>
    <submittedName>
        <fullName evidence="3">Response regulator</fullName>
    </submittedName>
</protein>
<evidence type="ECO:0000256" key="1">
    <source>
        <dbReference type="PROSITE-ProRule" id="PRU00169"/>
    </source>
</evidence>
<evidence type="ECO:0000259" key="2">
    <source>
        <dbReference type="PROSITE" id="PS50110"/>
    </source>
</evidence>
<proteinExistence type="predicted"/>
<keyword evidence="4" id="KW-1185">Reference proteome</keyword>